<gene>
    <name evidence="1" type="ORF">EPJ73_10390</name>
</gene>
<protein>
    <recommendedName>
        <fullName evidence="3">Transposase</fullName>
    </recommendedName>
</protein>
<dbReference type="Proteomes" id="UP000324336">
    <property type="component" value="Unassembled WGS sequence"/>
</dbReference>
<organism evidence="1 2">
    <name type="scientific">Brachyspira aalborgi</name>
    <dbReference type="NCBI Taxonomy" id="29522"/>
    <lineage>
        <taxon>Bacteria</taxon>
        <taxon>Pseudomonadati</taxon>
        <taxon>Spirochaetota</taxon>
        <taxon>Spirochaetia</taxon>
        <taxon>Brachyspirales</taxon>
        <taxon>Brachyspiraceae</taxon>
        <taxon>Brachyspira</taxon>
    </lineage>
</organism>
<evidence type="ECO:0000313" key="2">
    <source>
        <dbReference type="Proteomes" id="UP000324336"/>
    </source>
</evidence>
<accession>A0AB38PY54</accession>
<dbReference type="RefSeq" id="WP_147558955.1">
    <property type="nucleotide sequence ID" value="NZ_SAXW01000022.1"/>
</dbReference>
<proteinExistence type="predicted"/>
<comment type="caution">
    <text evidence="1">The sequence shown here is derived from an EMBL/GenBank/DDBJ whole genome shotgun (WGS) entry which is preliminary data.</text>
</comment>
<evidence type="ECO:0000313" key="1">
    <source>
        <dbReference type="EMBL" id="TXJ24247.1"/>
    </source>
</evidence>
<dbReference type="EMBL" id="SAYA01000023">
    <property type="protein sequence ID" value="TXJ24247.1"/>
    <property type="molecule type" value="Genomic_DNA"/>
</dbReference>
<evidence type="ECO:0008006" key="3">
    <source>
        <dbReference type="Google" id="ProtNLM"/>
    </source>
</evidence>
<name>A0AB38PY54_9SPIR</name>
<sequence length="83" mass="9788">MEVVRMQKAENKIGKVKKSKYPQQKRHRSQMSEWALNTLVDKFNKLDKLKTTIHGHLLGKKTITFSLVRKILIKFLIKITLKI</sequence>
<dbReference type="AlphaFoldDB" id="A0AB38PY54"/>
<reference evidence="1 2" key="1">
    <citation type="journal article" date="1992" name="Lakartidningen">
        <title>[Penicillin V and not amoxicillin is the first choice preparation in acute otitis].</title>
        <authorList>
            <person name="Kamme C."/>
            <person name="Lundgren K."/>
            <person name="Prellner K."/>
        </authorList>
    </citation>
    <scope>NUCLEOTIDE SEQUENCE [LARGE SCALE GENOMIC DNA]</scope>
    <source>
        <strain evidence="1 2">PC4597II</strain>
    </source>
</reference>